<evidence type="ECO:0000259" key="6">
    <source>
        <dbReference type="SMART" id="SM00415"/>
    </source>
</evidence>
<keyword evidence="2" id="KW-0238">DNA-binding</keyword>
<evidence type="ECO:0000256" key="2">
    <source>
        <dbReference type="ARBA" id="ARBA00023125"/>
    </source>
</evidence>
<dbReference type="GO" id="GO:0043565">
    <property type="term" value="F:sequence-specific DNA binding"/>
    <property type="evidence" value="ECO:0007669"/>
    <property type="project" value="InterPro"/>
</dbReference>
<evidence type="ECO:0000313" key="8">
    <source>
        <dbReference type="Proteomes" id="UP001224775"/>
    </source>
</evidence>
<dbReference type="InterPro" id="IPR000232">
    <property type="entry name" value="HSF_DNA-bd"/>
</dbReference>
<feature type="compositionally biased region" description="Low complexity" evidence="5">
    <location>
        <begin position="741"/>
        <end position="752"/>
    </location>
</feature>
<comment type="subcellular location">
    <subcellularLocation>
        <location evidence="1">Nucleus</location>
    </subcellularLocation>
</comment>
<feature type="compositionally biased region" description="Polar residues" evidence="5">
    <location>
        <begin position="582"/>
        <end position="595"/>
    </location>
</feature>
<dbReference type="AlphaFoldDB" id="A0AAD9D5I4"/>
<feature type="compositionally biased region" description="Basic and acidic residues" evidence="5">
    <location>
        <begin position="795"/>
        <end position="813"/>
    </location>
</feature>
<keyword evidence="7" id="KW-0346">Stress response</keyword>
<feature type="compositionally biased region" description="Low complexity" evidence="5">
    <location>
        <begin position="279"/>
        <end position="289"/>
    </location>
</feature>
<feature type="region of interest" description="Disordered" evidence="5">
    <location>
        <begin position="451"/>
        <end position="494"/>
    </location>
</feature>
<feature type="region of interest" description="Disordered" evidence="5">
    <location>
        <begin position="1"/>
        <end position="25"/>
    </location>
</feature>
<feature type="compositionally biased region" description="Acidic residues" evidence="5">
    <location>
        <begin position="784"/>
        <end position="794"/>
    </location>
</feature>
<reference evidence="7" key="1">
    <citation type="submission" date="2023-06" db="EMBL/GenBank/DDBJ databases">
        <title>Survivors Of The Sea: Transcriptome response of Skeletonema marinoi to long-term dormancy.</title>
        <authorList>
            <person name="Pinder M.I.M."/>
            <person name="Kourtchenko O."/>
            <person name="Robertson E.K."/>
            <person name="Larsson T."/>
            <person name="Maumus F."/>
            <person name="Osuna-Cruz C.M."/>
            <person name="Vancaester E."/>
            <person name="Stenow R."/>
            <person name="Vandepoele K."/>
            <person name="Ploug H."/>
            <person name="Bruchert V."/>
            <person name="Godhe A."/>
            <person name="Topel M."/>
        </authorList>
    </citation>
    <scope>NUCLEOTIDE SEQUENCE</scope>
    <source>
        <strain evidence="7">R05AC</strain>
    </source>
</reference>
<dbReference type="SMART" id="SM00415">
    <property type="entry name" value="HSF"/>
    <property type="match status" value="1"/>
</dbReference>
<evidence type="ECO:0000256" key="3">
    <source>
        <dbReference type="ARBA" id="ARBA00023242"/>
    </source>
</evidence>
<feature type="region of interest" description="Disordered" evidence="5">
    <location>
        <begin position="53"/>
        <end position="79"/>
    </location>
</feature>
<dbReference type="Gene3D" id="1.10.10.10">
    <property type="entry name" value="Winged helix-like DNA-binding domain superfamily/Winged helix DNA-binding domain"/>
    <property type="match status" value="1"/>
</dbReference>
<feature type="compositionally biased region" description="Polar residues" evidence="5">
    <location>
        <begin position="705"/>
        <end position="732"/>
    </location>
</feature>
<dbReference type="InterPro" id="IPR036388">
    <property type="entry name" value="WH-like_DNA-bd_sf"/>
</dbReference>
<dbReference type="Pfam" id="PF00447">
    <property type="entry name" value="HSF_DNA-bind"/>
    <property type="match status" value="1"/>
</dbReference>
<feature type="region of interest" description="Disordered" evidence="5">
    <location>
        <begin position="147"/>
        <end position="204"/>
    </location>
</feature>
<comment type="similarity">
    <text evidence="4">Belongs to the HSF family.</text>
</comment>
<evidence type="ECO:0000256" key="1">
    <source>
        <dbReference type="ARBA" id="ARBA00004123"/>
    </source>
</evidence>
<feature type="compositionally biased region" description="Polar residues" evidence="5">
    <location>
        <begin position="1"/>
        <end position="14"/>
    </location>
</feature>
<feature type="region of interest" description="Disordered" evidence="5">
    <location>
        <begin position="692"/>
        <end position="813"/>
    </location>
</feature>
<accession>A0AAD9D5I4</accession>
<feature type="compositionally biased region" description="Low complexity" evidence="5">
    <location>
        <begin position="760"/>
        <end position="783"/>
    </location>
</feature>
<organism evidence="7 8">
    <name type="scientific">Skeletonema marinoi</name>
    <dbReference type="NCBI Taxonomy" id="267567"/>
    <lineage>
        <taxon>Eukaryota</taxon>
        <taxon>Sar</taxon>
        <taxon>Stramenopiles</taxon>
        <taxon>Ochrophyta</taxon>
        <taxon>Bacillariophyta</taxon>
        <taxon>Coscinodiscophyceae</taxon>
        <taxon>Thalassiosirophycidae</taxon>
        <taxon>Thalassiosirales</taxon>
        <taxon>Skeletonemataceae</taxon>
        <taxon>Skeletonema</taxon>
        <taxon>Skeletonema marinoi-dohrnii complex</taxon>
    </lineage>
</organism>
<dbReference type="EMBL" id="JATAAI010000045">
    <property type="protein sequence ID" value="KAK1733754.1"/>
    <property type="molecule type" value="Genomic_DNA"/>
</dbReference>
<evidence type="ECO:0000256" key="5">
    <source>
        <dbReference type="SAM" id="MobiDB-lite"/>
    </source>
</evidence>
<dbReference type="Proteomes" id="UP001224775">
    <property type="component" value="Unassembled WGS sequence"/>
</dbReference>
<gene>
    <name evidence="7" type="ORF">QTG54_015609</name>
</gene>
<proteinExistence type="inferred from homology"/>
<dbReference type="GO" id="GO:0005634">
    <property type="term" value="C:nucleus"/>
    <property type="evidence" value="ECO:0007669"/>
    <property type="project" value="UniProtKB-SubCell"/>
</dbReference>
<feature type="compositionally biased region" description="Polar residues" evidence="5">
    <location>
        <begin position="604"/>
        <end position="616"/>
    </location>
</feature>
<protein>
    <submittedName>
        <fullName evidence="7">Heat shock factor family protein</fullName>
    </submittedName>
</protein>
<name>A0AAD9D5I4_9STRA</name>
<sequence length="813" mass="87608">MYAPNATDTYSSSPEDNDCGDGGSVLSSSLFNRIDTLGGARAVDVSPPLMTSGGGIIVNPAQQAGRQNEDKMSSMTSSLVNMNSKPSPFFQVDDEVAPNPSAFAFAPVAPEGPSSIGYTLSSIIASHKSAHQQQGGYGQLLEQYGYNHEPPERLTSGGLTSTTATASGNSTSNNTSVTSSSNNVGENGHDASASSNNDGTEQDEDLGRRQYQEIMSTHTSLPTTNGHHPNESSVAIGGEDQNQQWKDLDLGTSSPAPAPAAPSSSFQQQPRNEGGEGNASPVAPVSSSSLWPSNNNEGNDNRPMVFHGKGSFPLNLALMLETVERPWTYDEPGVTIPGSDEGKMNHIVSWLSCGSGFVIHQTDLFLSEVLPRFFKSSKNTKLRSFYRKLNRWGFSVLRSSQLNQEGTISTIKNAWQHPDFVRERAVECLVRAQKSGDTDYSHMLSVTHVSFGEGGSNGGRGTPVSSGGGGKKRSASKRGSDYSIESTVTAGSEHRRSFMDMDTVLNNEFNSSFPTLDRRVSNKRRGSCQDTSQRMSWTAGAPLPSFQVNQSWTMGSGGGVGVSAANNAATSQLYNQQLKQSWTTGSNSIPNTAVSKPQMPPFQPNQSWTAGGNPLNNAAQLNQSWTAGSNPLNNSAQLNQSSWAASGFTPNNASQLSHIQFNQLMNNQISNNATATNDSSNGYNEWKNMVMQSNEHSGGSPFGQAHQQNQQVWGNGSNTSASQSNTNGNSYGSPVPPPSVQPQEQQWSQSHQQQRHHHQQCQLNGFQQQQQQQPQGNEEGYGQQEEDGELTQEDIDLRMFFERFAEQMGGDDK</sequence>
<evidence type="ECO:0000313" key="7">
    <source>
        <dbReference type="EMBL" id="KAK1733754.1"/>
    </source>
</evidence>
<dbReference type="SUPFAM" id="SSF46785">
    <property type="entry name" value="Winged helix' DNA-binding domain"/>
    <property type="match status" value="1"/>
</dbReference>
<dbReference type="InterPro" id="IPR036390">
    <property type="entry name" value="WH_DNA-bd_sf"/>
</dbReference>
<feature type="compositionally biased region" description="Low complexity" evidence="5">
    <location>
        <begin position="154"/>
        <end position="185"/>
    </location>
</feature>
<feature type="region of interest" description="Disordered" evidence="5">
    <location>
        <begin position="582"/>
        <end position="616"/>
    </location>
</feature>
<keyword evidence="3" id="KW-0539">Nucleus</keyword>
<feature type="region of interest" description="Disordered" evidence="5">
    <location>
        <begin position="245"/>
        <end position="304"/>
    </location>
</feature>
<feature type="compositionally biased region" description="Gly residues" evidence="5">
    <location>
        <begin position="452"/>
        <end position="469"/>
    </location>
</feature>
<comment type="caution">
    <text evidence="7">The sequence shown here is derived from an EMBL/GenBank/DDBJ whole genome shotgun (WGS) entry which is preliminary data.</text>
</comment>
<evidence type="ECO:0000256" key="4">
    <source>
        <dbReference type="RuleBase" id="RU004020"/>
    </source>
</evidence>
<keyword evidence="8" id="KW-1185">Reference proteome</keyword>
<feature type="domain" description="HSF-type DNA-binding" evidence="6">
    <location>
        <begin position="340"/>
        <end position="662"/>
    </location>
</feature>
<dbReference type="GO" id="GO:0003700">
    <property type="term" value="F:DNA-binding transcription factor activity"/>
    <property type="evidence" value="ECO:0007669"/>
    <property type="project" value="InterPro"/>
</dbReference>